<comment type="caution">
    <text evidence="1">The sequence shown here is derived from an EMBL/GenBank/DDBJ whole genome shotgun (WGS) entry which is preliminary data.</text>
</comment>
<protein>
    <submittedName>
        <fullName evidence="1">Uncharacterized protein</fullName>
    </submittedName>
</protein>
<evidence type="ECO:0000313" key="2">
    <source>
        <dbReference type="Proteomes" id="UP000580250"/>
    </source>
</evidence>
<dbReference type="AlphaFoldDB" id="A0A6V7W9G0"/>
<reference evidence="1 2" key="1">
    <citation type="submission" date="2020-08" db="EMBL/GenBank/DDBJ databases">
        <authorList>
            <person name="Koutsovoulos G."/>
            <person name="Danchin GJ E."/>
        </authorList>
    </citation>
    <scope>NUCLEOTIDE SEQUENCE [LARGE SCALE GENOMIC DNA]</scope>
</reference>
<organism evidence="1 2">
    <name type="scientific">Meloidogyne enterolobii</name>
    <name type="common">Root-knot nematode worm</name>
    <name type="synonym">Meloidogyne mayaguensis</name>
    <dbReference type="NCBI Taxonomy" id="390850"/>
    <lineage>
        <taxon>Eukaryota</taxon>
        <taxon>Metazoa</taxon>
        <taxon>Ecdysozoa</taxon>
        <taxon>Nematoda</taxon>
        <taxon>Chromadorea</taxon>
        <taxon>Rhabditida</taxon>
        <taxon>Tylenchina</taxon>
        <taxon>Tylenchomorpha</taxon>
        <taxon>Tylenchoidea</taxon>
        <taxon>Meloidogynidae</taxon>
        <taxon>Meloidogyninae</taxon>
        <taxon>Meloidogyne</taxon>
    </lineage>
</organism>
<dbReference type="InterPro" id="IPR013083">
    <property type="entry name" value="Znf_RING/FYVE/PHD"/>
</dbReference>
<dbReference type="Gene3D" id="3.30.40.10">
    <property type="entry name" value="Zinc/RING finger domain, C3HC4 (zinc finger)"/>
    <property type="match status" value="1"/>
</dbReference>
<dbReference type="OrthoDB" id="5906939at2759"/>
<dbReference type="SUPFAM" id="SSF57903">
    <property type="entry name" value="FYVE/PHD zinc finger"/>
    <property type="match status" value="1"/>
</dbReference>
<evidence type="ECO:0000313" key="1">
    <source>
        <dbReference type="EMBL" id="CAD2183754.1"/>
    </source>
</evidence>
<gene>
    <name evidence="1" type="ORF">MENT_LOCUS36072</name>
</gene>
<dbReference type="EMBL" id="CAJEWN010000478">
    <property type="protein sequence ID" value="CAD2183754.1"/>
    <property type="molecule type" value="Genomic_DNA"/>
</dbReference>
<name>A0A6V7W9G0_MELEN</name>
<dbReference type="InterPro" id="IPR011011">
    <property type="entry name" value="Znf_FYVE_PHD"/>
</dbReference>
<proteinExistence type="predicted"/>
<accession>A0A6V7W9G0</accession>
<sequence>MYFFNSSIWSRKCSSTCQQLPYPCSYARSEDTCKGLMFCLSTEINQQRKAIQCTAISQGCNQLYHWDCSGLSSDAFAEFCKDFRLEWICQSCFNLKSKEQCLMLAC</sequence>
<dbReference type="Proteomes" id="UP000580250">
    <property type="component" value="Unassembled WGS sequence"/>
</dbReference>